<dbReference type="PANTHER" id="PTHR15696">
    <property type="entry name" value="SMG-7 SUPPRESSOR WITH MORPHOLOGICAL EFFECT ON GENITALIA PROTEIN 7"/>
    <property type="match status" value="1"/>
</dbReference>
<keyword evidence="5" id="KW-0158">Chromosome</keyword>
<reference evidence="18 19" key="1">
    <citation type="submission" date="2022-01" db="EMBL/GenBank/DDBJ databases">
        <title>A chromosome-scale genome assembly of the false clownfish, Amphiprion ocellaris.</title>
        <authorList>
            <person name="Ryu T."/>
        </authorList>
    </citation>
    <scope>NUCLEOTIDE SEQUENCE [LARGE SCALE GENOMIC DNA]</scope>
</reference>
<comment type="cofactor">
    <cofactor evidence="1">
        <name>Mn(2+)</name>
        <dbReference type="ChEBI" id="CHEBI:29035"/>
    </cofactor>
</comment>
<keyword evidence="8" id="KW-0255">Endonuclease</keyword>
<feature type="compositionally biased region" description="Low complexity" evidence="14">
    <location>
        <begin position="431"/>
        <end position="446"/>
    </location>
</feature>
<evidence type="ECO:0000256" key="4">
    <source>
        <dbReference type="ARBA" id="ARBA00004604"/>
    </source>
</evidence>
<dbReference type="Gene3D" id="3.40.50.1010">
    <property type="entry name" value="5'-nuclease"/>
    <property type="match status" value="1"/>
</dbReference>
<feature type="compositionally biased region" description="Basic and acidic residues" evidence="14">
    <location>
        <begin position="1292"/>
        <end position="1303"/>
    </location>
</feature>
<feature type="compositionally biased region" description="Polar residues" evidence="14">
    <location>
        <begin position="473"/>
        <end position="483"/>
    </location>
</feature>
<dbReference type="Pfam" id="PF10374">
    <property type="entry name" value="EST1"/>
    <property type="match status" value="1"/>
</dbReference>
<reference evidence="18" key="3">
    <citation type="submission" date="2025-09" db="UniProtKB">
        <authorList>
            <consortium name="Ensembl"/>
        </authorList>
    </citation>
    <scope>IDENTIFICATION</scope>
</reference>
<dbReference type="GO" id="GO:0004519">
    <property type="term" value="F:endonuclease activity"/>
    <property type="evidence" value="ECO:0007669"/>
    <property type="project" value="UniProtKB-KW"/>
</dbReference>
<feature type="domain" description="DNA/RNA-binding" evidence="15">
    <location>
        <begin position="870"/>
        <end position="1231"/>
    </location>
</feature>
<feature type="compositionally biased region" description="Basic and acidic residues" evidence="14">
    <location>
        <begin position="213"/>
        <end position="223"/>
    </location>
</feature>
<dbReference type="Pfam" id="PF13638">
    <property type="entry name" value="PIN_4"/>
    <property type="match status" value="1"/>
</dbReference>
<keyword evidence="9" id="KW-0378">Hydrolase</keyword>
<feature type="compositionally biased region" description="Basic and acidic residues" evidence="14">
    <location>
        <begin position="305"/>
        <end position="320"/>
    </location>
</feature>
<evidence type="ECO:0000256" key="12">
    <source>
        <dbReference type="ARBA" id="ARBA00023242"/>
    </source>
</evidence>
<feature type="region of interest" description="Disordered" evidence="14">
    <location>
        <begin position="937"/>
        <end position="1001"/>
    </location>
</feature>
<feature type="region of interest" description="Disordered" evidence="14">
    <location>
        <begin position="527"/>
        <end position="568"/>
    </location>
</feature>
<gene>
    <name evidence="18" type="primary">SMG6</name>
</gene>
<evidence type="ECO:0000256" key="8">
    <source>
        <dbReference type="ARBA" id="ARBA00022759"/>
    </source>
</evidence>
<feature type="region of interest" description="Disordered" evidence="14">
    <location>
        <begin position="1291"/>
        <end position="1317"/>
    </location>
</feature>
<dbReference type="GO" id="GO:0016787">
    <property type="term" value="F:hydrolase activity"/>
    <property type="evidence" value="ECO:0007669"/>
    <property type="project" value="UniProtKB-KW"/>
</dbReference>
<dbReference type="InterPro" id="IPR045153">
    <property type="entry name" value="Est1/Ebs1-like"/>
</dbReference>
<keyword evidence="11 13" id="KW-0866">Nonsense-mediated mRNA decay</keyword>
<feature type="compositionally biased region" description="Polar residues" evidence="14">
    <location>
        <begin position="355"/>
        <end position="365"/>
    </location>
</feature>
<feature type="domain" description="PIN" evidence="17">
    <location>
        <begin position="1354"/>
        <end position="1488"/>
    </location>
</feature>
<feature type="domain" description="Telomerase activating protein Est1-like N-terminal" evidence="16">
    <location>
        <begin position="758"/>
        <end position="861"/>
    </location>
</feature>
<evidence type="ECO:0000256" key="9">
    <source>
        <dbReference type="ARBA" id="ARBA00022801"/>
    </source>
</evidence>
<keyword evidence="7" id="KW-0540">Nuclease</keyword>
<feature type="compositionally biased region" description="Polar residues" evidence="14">
    <location>
        <begin position="559"/>
        <end position="568"/>
    </location>
</feature>
<dbReference type="Proteomes" id="UP001501940">
    <property type="component" value="Chromosome 14"/>
</dbReference>
<evidence type="ECO:0000256" key="1">
    <source>
        <dbReference type="ARBA" id="ARBA00001936"/>
    </source>
</evidence>
<reference evidence="18" key="2">
    <citation type="submission" date="2025-08" db="UniProtKB">
        <authorList>
            <consortium name="Ensembl"/>
        </authorList>
    </citation>
    <scope>IDENTIFICATION</scope>
</reference>
<keyword evidence="10" id="KW-0779">Telomere</keyword>
<dbReference type="GO" id="GO:0042162">
    <property type="term" value="F:telomeric DNA binding"/>
    <property type="evidence" value="ECO:0007669"/>
    <property type="project" value="TreeGrafter"/>
</dbReference>
<sequence>MHVIVSSTLHWDDTLMWPVKLQGKWSRQREGKRPDLQRYQPVAGHGRRHRDSEEGDAGPKDPLAADSHEHNQPLQSVKKGVYESETQDCTEGAPATNKREEDRMRGDGSNTQNCRKGSFSQAKMDSNDEKGFVENDGEHQEPAGAAKPTRKARKPDREFYQPGSRRNIQGKDCGVGREQDKPPPRKPEQKAELESPLSTGGEVNQKKPMQKQGRKEVNRRQESQDVETPPLPVDTSVEKITSKVEKINIKEKGKVGGPAQDAGELSCKGGEANDKERRGQGAGSKDGDEKAEKKRERGNRRRRGVDKEKEKNQDSRREDEPGSGGKTAQDKVEKENPKTERNVDRTVERGDRNRYNANVTTPTSKRYSKSDIRRSRNRTYSSSSASSVTSLDGPGVGKDVEGRKWLHSEPRHSNKQQVVNSGEGRRSHLKSWTTNEESSTESQEASEMSDRAEDQRRRRRGGGGRGILRVSLDKQSGTSSHSGETQHRKQGVVPRGRGGGILVLPARTDTSNSPEVGQRLLFGGIRGGAASRTRGGRGGGVRRLWDPNNPDQKPALTGTKPSQHSSLQQPVYLQTGTGYGQLHFLDTDDEVAGSPPVQQGEHLRSQQAAAMAYYKFQNSDNPYCYPMATSNPHNPGTTSNQRYPYPYHMGPYQMAPPNGIYPSPGVGQFCGTYRGAGYSQPGAGGCLTFEEAEQQTRGELGRLLRAADAHELQLSNLLSRDRVSADGLDRMAQLRSDLLGLYEQVILTDIEFSDSQNVDQALWKNVFYQVIEHFRQLLKDPTYDNTPHIRNMLLTLLDEGALFFDALLQKLQAMYQFKLEDYMDGMAIRARPLRKTVKYALISAQRCMICQGDIARYREQASDSANYGKARSWYLKAQQIAPKNGRPYNQLALLAVYTKRKLDAVYYYMRSLAASNPILTAKESLMSLFEEAKRKTEQLERRRRQEYEGGSRGPAVRGRGRGEEGARVEIWIRPSGQATTSSSQRGGSESSRDSEQDGELGSLSATDLNKRFILSFLHAHGKLFTKVGMESFPGVASRVLQEFRTLLQHGPSLLGSTHMLQIITINMFTIHNAHSRGEEGEVRSVLQEQSTALGLGMFALLVQRCTELLKETPPEPVPMADGEEEGKVEELEGMVRVSAFPLELRELLPSIKVWSDWMLGQPDQWNPPPCSINCSPDVWQCLADLCNVLARVDHEEVPLYKVDTDEGEGDEELTVLQLKEDQLLAGFVPLLAAPQEPCYTDRHTDMAIAADCKRVTVLKYFLEALCGQEEPLLAFKGGKYISVATSPLNHSIDTRSRQDSLTEKEEDAEEAGDSESDIRQLKARRHVLANKLAQQQKRRDKIQVKQRGGQALKCCPVRLITELDGLAKGQDTFGGGMAHVRAVQEKARLAVAFLEKGFEAREPCLRALTSRGNQLESIAFRSEDTSGQQGNNDDVILSCCLHYCKDKAKDFMPHQRNGTVRLQREVVLLTDDRNLRVKALTRNVPVRDIPAFLSWAKVG</sequence>
<feature type="compositionally biased region" description="Basic and acidic residues" evidence="14">
    <location>
        <begin position="398"/>
        <end position="412"/>
    </location>
</feature>
<keyword evidence="12 13" id="KW-0539">Nucleus</keyword>
<evidence type="ECO:0000256" key="13">
    <source>
        <dbReference type="RuleBase" id="RU369098"/>
    </source>
</evidence>
<evidence type="ECO:0000259" key="17">
    <source>
        <dbReference type="Pfam" id="PF13638"/>
    </source>
</evidence>
<evidence type="ECO:0000259" key="15">
    <source>
        <dbReference type="Pfam" id="PF10373"/>
    </source>
</evidence>
<dbReference type="Ensembl" id="ENSAOCT00000085722.1">
    <property type="protein sequence ID" value="ENSAOCP00000067203.1"/>
    <property type="gene ID" value="ENSAOCG00000002630.2"/>
</dbReference>
<evidence type="ECO:0000256" key="2">
    <source>
        <dbReference type="ARBA" id="ARBA00004514"/>
    </source>
</evidence>
<dbReference type="CDD" id="cd09885">
    <property type="entry name" value="PIN_Smg6-like"/>
    <property type="match status" value="1"/>
</dbReference>
<evidence type="ECO:0000256" key="7">
    <source>
        <dbReference type="ARBA" id="ARBA00022722"/>
    </source>
</evidence>
<protein>
    <recommendedName>
        <fullName evidence="13">Nonsense-mediated mRNA decay factor</fullName>
    </recommendedName>
</protein>
<organism evidence="18 19">
    <name type="scientific">Amphiprion ocellaris</name>
    <name type="common">Clown anemonefish</name>
    <dbReference type="NCBI Taxonomy" id="80972"/>
    <lineage>
        <taxon>Eukaryota</taxon>
        <taxon>Metazoa</taxon>
        <taxon>Chordata</taxon>
        <taxon>Craniata</taxon>
        <taxon>Vertebrata</taxon>
        <taxon>Euteleostomi</taxon>
        <taxon>Actinopterygii</taxon>
        <taxon>Neopterygii</taxon>
        <taxon>Teleostei</taxon>
        <taxon>Neoteleostei</taxon>
        <taxon>Acanthomorphata</taxon>
        <taxon>Ovalentaria</taxon>
        <taxon>Pomacentridae</taxon>
        <taxon>Amphiprion</taxon>
    </lineage>
</organism>
<feature type="compositionally biased region" description="Basic and acidic residues" evidence="14">
    <location>
        <begin position="97"/>
        <end position="106"/>
    </location>
</feature>
<evidence type="ECO:0000313" key="18">
    <source>
        <dbReference type="Ensembl" id="ENSAOCP00000067203.1"/>
    </source>
</evidence>
<dbReference type="GO" id="GO:0000781">
    <property type="term" value="C:chromosome, telomeric region"/>
    <property type="evidence" value="ECO:0007669"/>
    <property type="project" value="UniProtKB-SubCell"/>
</dbReference>
<accession>A0AAQ5ZM97</accession>
<comment type="function">
    <text evidence="13">Plays a role in nonsense-mediated mRNA decay.</text>
</comment>
<evidence type="ECO:0000313" key="19">
    <source>
        <dbReference type="Proteomes" id="UP001501940"/>
    </source>
</evidence>
<evidence type="ECO:0000256" key="5">
    <source>
        <dbReference type="ARBA" id="ARBA00022454"/>
    </source>
</evidence>
<feature type="compositionally biased region" description="Low complexity" evidence="14">
    <location>
        <begin position="378"/>
        <end position="390"/>
    </location>
</feature>
<dbReference type="Pfam" id="PF10373">
    <property type="entry name" value="EST1_DNA_bind"/>
    <property type="match status" value="1"/>
</dbReference>
<dbReference type="InterPro" id="IPR018834">
    <property type="entry name" value="DNA/RNA-bd_Est1-type"/>
</dbReference>
<keyword evidence="19" id="KW-1185">Reference proteome</keyword>
<dbReference type="InterPro" id="IPR019458">
    <property type="entry name" value="Est1-like_N"/>
</dbReference>
<feature type="region of interest" description="Disordered" evidence="14">
    <location>
        <begin position="24"/>
        <end position="515"/>
    </location>
</feature>
<evidence type="ECO:0000259" key="16">
    <source>
        <dbReference type="Pfam" id="PF10374"/>
    </source>
</evidence>
<comment type="subcellular location">
    <subcellularLocation>
        <location evidence="3">Chromosome</location>
        <location evidence="3">Telomere</location>
    </subcellularLocation>
    <subcellularLocation>
        <location evidence="2">Cytoplasm</location>
        <location evidence="2">Cytosol</location>
    </subcellularLocation>
    <subcellularLocation>
        <location evidence="4">Nucleus</location>
        <location evidence="4">Nucleolus</location>
    </subcellularLocation>
</comment>
<proteinExistence type="predicted"/>
<feature type="compositionally biased region" description="Basic and acidic residues" evidence="14">
    <location>
        <begin position="125"/>
        <end position="141"/>
    </location>
</feature>
<dbReference type="InterPro" id="IPR002716">
    <property type="entry name" value="PIN_dom"/>
</dbReference>
<feature type="compositionally biased region" description="Basic and acidic residues" evidence="14">
    <location>
        <begin position="328"/>
        <end position="354"/>
    </location>
</feature>
<feature type="compositionally biased region" description="Basic and acidic residues" evidence="14">
    <location>
        <begin position="236"/>
        <end position="254"/>
    </location>
</feature>
<keyword evidence="6" id="KW-0963">Cytoplasm</keyword>
<evidence type="ECO:0000256" key="14">
    <source>
        <dbReference type="SAM" id="MobiDB-lite"/>
    </source>
</evidence>
<evidence type="ECO:0000256" key="3">
    <source>
        <dbReference type="ARBA" id="ARBA00004574"/>
    </source>
</evidence>
<dbReference type="GO" id="GO:0005730">
    <property type="term" value="C:nucleolus"/>
    <property type="evidence" value="ECO:0007669"/>
    <property type="project" value="UniProtKB-SubCell"/>
</dbReference>
<name>A0AAQ5ZM97_AMPOC</name>
<dbReference type="GO" id="GO:0005697">
    <property type="term" value="C:telomerase holoenzyme complex"/>
    <property type="evidence" value="ECO:0007669"/>
    <property type="project" value="TreeGrafter"/>
</dbReference>
<feature type="compositionally biased region" description="Basic and acidic residues" evidence="14">
    <location>
        <begin position="174"/>
        <end position="193"/>
    </location>
</feature>
<feature type="compositionally biased region" description="Acidic residues" evidence="14">
    <location>
        <begin position="1304"/>
        <end position="1315"/>
    </location>
</feature>
<feature type="compositionally biased region" description="Basic and acidic residues" evidence="14">
    <location>
        <begin position="27"/>
        <end position="36"/>
    </location>
</feature>
<dbReference type="SUPFAM" id="SSF48452">
    <property type="entry name" value="TPR-like"/>
    <property type="match status" value="1"/>
</dbReference>
<feature type="compositionally biased region" description="Basic and acidic residues" evidence="14">
    <location>
        <begin position="271"/>
        <end position="295"/>
    </location>
</feature>
<feature type="compositionally biased region" description="Basic and acidic residues" evidence="14">
    <location>
        <begin position="937"/>
        <end position="949"/>
    </location>
</feature>
<feature type="compositionally biased region" description="Polar residues" evidence="14">
    <location>
        <begin position="108"/>
        <end position="124"/>
    </location>
</feature>
<dbReference type="FunFam" id="1.25.40.10:FF:000094">
    <property type="entry name" value="telomerase-binding protein EST1A isoform X1"/>
    <property type="match status" value="1"/>
</dbReference>
<dbReference type="InterPro" id="IPR011990">
    <property type="entry name" value="TPR-like_helical_dom_sf"/>
</dbReference>
<dbReference type="GeneTree" id="ENSGT00940000155300"/>
<dbReference type="PANTHER" id="PTHR15696:SF0">
    <property type="entry name" value="TELOMERASE-BINDING PROTEIN EST1A"/>
    <property type="match status" value="1"/>
</dbReference>
<evidence type="ECO:0000256" key="10">
    <source>
        <dbReference type="ARBA" id="ARBA00022895"/>
    </source>
</evidence>
<evidence type="ECO:0000256" key="6">
    <source>
        <dbReference type="ARBA" id="ARBA00022490"/>
    </source>
</evidence>
<dbReference type="GO" id="GO:0000184">
    <property type="term" value="P:nuclear-transcribed mRNA catabolic process, nonsense-mediated decay"/>
    <property type="evidence" value="ECO:0007669"/>
    <property type="project" value="UniProtKB-KW"/>
</dbReference>
<dbReference type="GO" id="GO:0070034">
    <property type="term" value="F:telomerase RNA binding"/>
    <property type="evidence" value="ECO:0007669"/>
    <property type="project" value="TreeGrafter"/>
</dbReference>
<dbReference type="FunFam" id="3.40.50.1010:FF:000014">
    <property type="entry name" value="telomerase-binding protein EST1A isoform X1"/>
    <property type="match status" value="1"/>
</dbReference>
<dbReference type="Gene3D" id="1.25.40.10">
    <property type="entry name" value="Tetratricopeptide repeat domain"/>
    <property type="match status" value="1"/>
</dbReference>
<evidence type="ECO:0000256" key="11">
    <source>
        <dbReference type="ARBA" id="ARBA00023161"/>
    </source>
</evidence>
<dbReference type="GO" id="GO:0005829">
    <property type="term" value="C:cytosol"/>
    <property type="evidence" value="ECO:0007669"/>
    <property type="project" value="UniProtKB-SubCell"/>
</dbReference>